<dbReference type="AlphaFoldDB" id="A0A314KP79"/>
<reference evidence="2" key="1">
    <citation type="submission" date="2016-11" db="EMBL/GenBank/DDBJ databases">
        <title>The genome of Nicotiana attenuata.</title>
        <authorList>
            <person name="Xu S."/>
            <person name="Brockmoeller T."/>
            <person name="Gaquerel E."/>
            <person name="Navarro A."/>
            <person name="Kuhl H."/>
            <person name="Gase K."/>
            <person name="Ling Z."/>
            <person name="Zhou W."/>
            <person name="Kreitzer C."/>
            <person name="Stanke M."/>
            <person name="Tang H."/>
            <person name="Lyons E."/>
            <person name="Pandey P."/>
            <person name="Pandey S.P."/>
            <person name="Timmermann B."/>
            <person name="Baldwin I.T."/>
        </authorList>
    </citation>
    <scope>NUCLEOTIDE SEQUENCE [LARGE SCALE GENOMIC DNA]</scope>
    <source>
        <strain evidence="2">UT</strain>
    </source>
</reference>
<accession>A0A314KP79</accession>
<feature type="compositionally biased region" description="Acidic residues" evidence="1">
    <location>
        <begin position="101"/>
        <end position="111"/>
    </location>
</feature>
<keyword evidence="3" id="KW-1185">Reference proteome</keyword>
<evidence type="ECO:0000256" key="1">
    <source>
        <dbReference type="SAM" id="MobiDB-lite"/>
    </source>
</evidence>
<sequence>MGIGRETDCLYILREAIKTVATAAVIKENCNTKVWHSRLGHAENAAHSHLERNHGDNEDGDPFLLDSIPTPEARPHITNSDDDQDIMSDTSSKGAHLENTADVEEDLENTTDVEKDLANSEANISPNSTDNVPDSSILAEMNQQQMVTNEQDADEQAVDLNAGEQLEELAAGDQCDSQEPNRASRFF</sequence>
<evidence type="ECO:0008006" key="4">
    <source>
        <dbReference type="Google" id="ProtNLM"/>
    </source>
</evidence>
<proteinExistence type="predicted"/>
<evidence type="ECO:0000313" key="2">
    <source>
        <dbReference type="EMBL" id="OIT31128.1"/>
    </source>
</evidence>
<protein>
    <recommendedName>
        <fullName evidence="4">GAG-pre-integrase domain-containing protein</fullName>
    </recommendedName>
</protein>
<evidence type="ECO:0000313" key="3">
    <source>
        <dbReference type="Proteomes" id="UP000187609"/>
    </source>
</evidence>
<organism evidence="2 3">
    <name type="scientific">Nicotiana attenuata</name>
    <name type="common">Coyote tobacco</name>
    <dbReference type="NCBI Taxonomy" id="49451"/>
    <lineage>
        <taxon>Eukaryota</taxon>
        <taxon>Viridiplantae</taxon>
        <taxon>Streptophyta</taxon>
        <taxon>Embryophyta</taxon>
        <taxon>Tracheophyta</taxon>
        <taxon>Spermatophyta</taxon>
        <taxon>Magnoliopsida</taxon>
        <taxon>eudicotyledons</taxon>
        <taxon>Gunneridae</taxon>
        <taxon>Pentapetalae</taxon>
        <taxon>asterids</taxon>
        <taxon>lamiids</taxon>
        <taxon>Solanales</taxon>
        <taxon>Solanaceae</taxon>
        <taxon>Nicotianoideae</taxon>
        <taxon>Nicotianeae</taxon>
        <taxon>Nicotiana</taxon>
    </lineage>
</organism>
<dbReference type="Gramene" id="OIT31128">
    <property type="protein sequence ID" value="OIT31128"/>
    <property type="gene ID" value="A4A49_33191"/>
</dbReference>
<name>A0A314KP79_NICAT</name>
<gene>
    <name evidence="2" type="ORF">A4A49_33191</name>
</gene>
<dbReference type="Proteomes" id="UP000187609">
    <property type="component" value="Unassembled WGS sequence"/>
</dbReference>
<dbReference type="EMBL" id="MJEQ01001349">
    <property type="protein sequence ID" value="OIT31128.1"/>
    <property type="molecule type" value="Genomic_DNA"/>
</dbReference>
<comment type="caution">
    <text evidence="2">The sequence shown here is derived from an EMBL/GenBank/DDBJ whole genome shotgun (WGS) entry which is preliminary data.</text>
</comment>
<feature type="region of interest" description="Disordered" evidence="1">
    <location>
        <begin position="51"/>
        <end position="112"/>
    </location>
</feature>